<name>A0A3B1BGP6_9ZZZZ</name>
<dbReference type="AlphaFoldDB" id="A0A3B1BGP6"/>
<feature type="transmembrane region" description="Helical" evidence="1">
    <location>
        <begin position="12"/>
        <end position="27"/>
    </location>
</feature>
<organism evidence="2">
    <name type="scientific">hydrothermal vent metagenome</name>
    <dbReference type="NCBI Taxonomy" id="652676"/>
    <lineage>
        <taxon>unclassified sequences</taxon>
        <taxon>metagenomes</taxon>
        <taxon>ecological metagenomes</taxon>
    </lineage>
</organism>
<accession>A0A3B1BGP6</accession>
<sequence length="168" mass="18581">MCDRLNRDIHKEVLFVLVIIFYSLLVGCSRDASTPPEEGPEVVVDRFYSYISEAKRKGGGSPASAAFKMISSKRSQLVEGQFLEVIRGYPAGFTVTVGKATVTGTQALVDISYKLPSMFDDDYTVNETVALTIDQATNTWLVDFTNETHGMEIAEAKKIEANELARMK</sequence>
<evidence type="ECO:0000313" key="2">
    <source>
        <dbReference type="EMBL" id="VAX11293.1"/>
    </source>
</evidence>
<evidence type="ECO:0008006" key="3">
    <source>
        <dbReference type="Google" id="ProtNLM"/>
    </source>
</evidence>
<protein>
    <recommendedName>
        <fullName evidence="3">DUF4878 domain-containing protein</fullName>
    </recommendedName>
</protein>
<evidence type="ECO:0000256" key="1">
    <source>
        <dbReference type="SAM" id="Phobius"/>
    </source>
</evidence>
<dbReference type="EMBL" id="UOFX01000083">
    <property type="protein sequence ID" value="VAX11293.1"/>
    <property type="molecule type" value="Genomic_DNA"/>
</dbReference>
<keyword evidence="1" id="KW-0472">Membrane</keyword>
<keyword evidence="1" id="KW-1133">Transmembrane helix</keyword>
<keyword evidence="1" id="KW-0812">Transmembrane</keyword>
<reference evidence="2" key="1">
    <citation type="submission" date="2018-06" db="EMBL/GenBank/DDBJ databases">
        <authorList>
            <person name="Zhirakovskaya E."/>
        </authorList>
    </citation>
    <scope>NUCLEOTIDE SEQUENCE</scope>
</reference>
<proteinExistence type="predicted"/>
<dbReference type="PROSITE" id="PS51257">
    <property type="entry name" value="PROKAR_LIPOPROTEIN"/>
    <property type="match status" value="1"/>
</dbReference>
<gene>
    <name evidence="2" type="ORF">MNBD_GAMMA26-877</name>
</gene>